<evidence type="ECO:0000313" key="10">
    <source>
        <dbReference type="Proteomes" id="UP000477488"/>
    </source>
</evidence>
<dbReference type="InterPro" id="IPR050710">
    <property type="entry name" value="Band7/mec-2_domain"/>
</dbReference>
<evidence type="ECO:0000256" key="3">
    <source>
        <dbReference type="ARBA" id="ARBA00022692"/>
    </source>
</evidence>
<evidence type="ECO:0000313" key="9">
    <source>
        <dbReference type="EMBL" id="MSS28686.1"/>
    </source>
</evidence>
<keyword evidence="9" id="KW-0378">Hydrolase</keyword>
<evidence type="ECO:0000256" key="2">
    <source>
        <dbReference type="ARBA" id="ARBA00006971"/>
    </source>
</evidence>
<name>A0A6L5XNG4_9BACT</name>
<feature type="compositionally biased region" description="Basic and acidic residues" evidence="7">
    <location>
        <begin position="1"/>
        <end position="13"/>
    </location>
</feature>
<dbReference type="GO" id="GO:0008233">
    <property type="term" value="F:peptidase activity"/>
    <property type="evidence" value="ECO:0007669"/>
    <property type="project" value="UniProtKB-KW"/>
</dbReference>
<keyword evidence="9" id="KW-0645">Protease</keyword>
<keyword evidence="10" id="KW-1185">Reference proteome</keyword>
<evidence type="ECO:0000256" key="6">
    <source>
        <dbReference type="RuleBase" id="RU364113"/>
    </source>
</evidence>
<protein>
    <recommendedName>
        <fullName evidence="6">Protein HflK</fullName>
    </recommendedName>
</protein>
<evidence type="ECO:0000256" key="7">
    <source>
        <dbReference type="SAM" id="MobiDB-lite"/>
    </source>
</evidence>
<accession>A0A6L5XNG4</accession>
<evidence type="ECO:0000256" key="4">
    <source>
        <dbReference type="ARBA" id="ARBA00022989"/>
    </source>
</evidence>
<evidence type="ECO:0000256" key="1">
    <source>
        <dbReference type="ARBA" id="ARBA00004167"/>
    </source>
</evidence>
<dbReference type="Pfam" id="PF01145">
    <property type="entry name" value="Band_7"/>
    <property type="match status" value="1"/>
</dbReference>
<feature type="domain" description="Band 7" evidence="8">
    <location>
        <begin position="84"/>
        <end position="266"/>
    </location>
</feature>
<gene>
    <name evidence="9" type="primary">hflK</name>
    <name evidence="9" type="ORF">FYJ44_11735</name>
</gene>
<sequence>MNWDWDKLQEKRQRQQGQNPPPRPPQNQDNDDAEHEQPRARRTPFGKGGGPDTNPFKRLSQMRVPNGRAVLLVLLAVVVLWLLSGIYIVNPDEQGVVLRFGQYDRTEGPGPHYAWPVPIETVYKPQVTQVLRSEVGFRSVGQSTTFQQGQVRTIPEEASMLTGDENIVNVQFSVQYKISDPVQYLFNVSAPTALVRNAAEAAMREVIGNSQIDSAITDGKLKIQSEATQLLQQILNRYGAGIQVLAVQLQDVHPPQEVIDAFKDVASAREDKSRIINEAEAYRNELLPKARGQAAAMLNQAQAYSATRIRNAEGDAARFDALRLEYEKAPAVTKQRLYYETMEEILAGAGEKVLMDGAAASRVLPYLPLPGLSAPQAPKDFKTPQASQIIQNPKPVEKH</sequence>
<dbReference type="RefSeq" id="WP_154512323.1">
    <property type="nucleotide sequence ID" value="NZ_DBFWWU010000293.1"/>
</dbReference>
<feature type="transmembrane region" description="Helical" evidence="6">
    <location>
        <begin position="69"/>
        <end position="89"/>
    </location>
</feature>
<dbReference type="InterPro" id="IPR010201">
    <property type="entry name" value="HflK"/>
</dbReference>
<evidence type="ECO:0000259" key="8">
    <source>
        <dbReference type="SMART" id="SM00244"/>
    </source>
</evidence>
<dbReference type="Proteomes" id="UP000477488">
    <property type="component" value="Unassembled WGS sequence"/>
</dbReference>
<dbReference type="PANTHER" id="PTHR43327">
    <property type="entry name" value="STOMATIN-LIKE PROTEIN 2, MITOCHONDRIAL"/>
    <property type="match status" value="1"/>
</dbReference>
<dbReference type="PANTHER" id="PTHR43327:SF2">
    <property type="entry name" value="MODULATOR OF FTSH PROTEASE HFLK"/>
    <property type="match status" value="1"/>
</dbReference>
<dbReference type="AlphaFoldDB" id="A0A6L5XNG4"/>
<comment type="similarity">
    <text evidence="2 6">Belongs to the band 7/mec-2 family. HflK subfamily.</text>
</comment>
<dbReference type="EMBL" id="VUMH01000013">
    <property type="protein sequence ID" value="MSS28686.1"/>
    <property type="molecule type" value="Genomic_DNA"/>
</dbReference>
<dbReference type="GO" id="GO:0006508">
    <property type="term" value="P:proteolysis"/>
    <property type="evidence" value="ECO:0007669"/>
    <property type="project" value="UniProtKB-KW"/>
</dbReference>
<dbReference type="InterPro" id="IPR036013">
    <property type="entry name" value="Band_7/SPFH_dom_sf"/>
</dbReference>
<reference evidence="9 10" key="1">
    <citation type="submission" date="2019-09" db="EMBL/GenBank/DDBJ databases">
        <title>In-depth cultivation of the pig gut microbiome towards novel bacterial diversity and tailored functional studies.</title>
        <authorList>
            <person name="Wylensek D."/>
            <person name="Hitch T.C.A."/>
            <person name="Clavel T."/>
        </authorList>
    </citation>
    <scope>NUCLEOTIDE SEQUENCE [LARGE SCALE GENOMIC DNA]</scope>
    <source>
        <strain evidence="9 10">PG-178-WT-4</strain>
    </source>
</reference>
<evidence type="ECO:0000256" key="5">
    <source>
        <dbReference type="ARBA" id="ARBA00023136"/>
    </source>
</evidence>
<comment type="subunit">
    <text evidence="6">HflC and HflK may interact to form a multimeric complex.</text>
</comment>
<organism evidence="9 10">
    <name type="scientific">Desulfovibrio porci</name>
    <dbReference type="NCBI Taxonomy" id="2605782"/>
    <lineage>
        <taxon>Bacteria</taxon>
        <taxon>Pseudomonadati</taxon>
        <taxon>Thermodesulfobacteriota</taxon>
        <taxon>Desulfovibrionia</taxon>
        <taxon>Desulfovibrionales</taxon>
        <taxon>Desulfovibrionaceae</taxon>
        <taxon>Desulfovibrio</taxon>
    </lineage>
</organism>
<dbReference type="Gene3D" id="3.30.479.30">
    <property type="entry name" value="Band 7 domain"/>
    <property type="match status" value="1"/>
</dbReference>
<dbReference type="SUPFAM" id="SSF117892">
    <property type="entry name" value="Band 7/SPFH domain"/>
    <property type="match status" value="1"/>
</dbReference>
<dbReference type="InterPro" id="IPR001107">
    <property type="entry name" value="Band_7"/>
</dbReference>
<comment type="subcellular location">
    <subcellularLocation>
        <location evidence="1">Membrane</location>
        <topology evidence="1">Single-pass membrane protein</topology>
    </subcellularLocation>
</comment>
<proteinExistence type="inferred from homology"/>
<comment type="function">
    <text evidence="6">HflC and HflK could encode or regulate a protease.</text>
</comment>
<feature type="region of interest" description="Disordered" evidence="7">
    <location>
        <begin position="1"/>
        <end position="59"/>
    </location>
</feature>
<dbReference type="GO" id="GO:0016020">
    <property type="term" value="C:membrane"/>
    <property type="evidence" value="ECO:0007669"/>
    <property type="project" value="UniProtKB-SubCell"/>
</dbReference>
<feature type="region of interest" description="Disordered" evidence="7">
    <location>
        <begin position="375"/>
        <end position="399"/>
    </location>
</feature>
<comment type="caution">
    <text evidence="9">The sequence shown here is derived from an EMBL/GenBank/DDBJ whole genome shotgun (WGS) entry which is preliminary data.</text>
</comment>
<dbReference type="NCBIfam" id="TIGR01933">
    <property type="entry name" value="hflK"/>
    <property type="match status" value="1"/>
</dbReference>
<keyword evidence="5 6" id="KW-0472">Membrane</keyword>
<dbReference type="CDD" id="cd03404">
    <property type="entry name" value="SPFH_HflK"/>
    <property type="match status" value="1"/>
</dbReference>
<keyword evidence="4 6" id="KW-1133">Transmembrane helix</keyword>
<dbReference type="SMART" id="SM00244">
    <property type="entry name" value="PHB"/>
    <property type="match status" value="1"/>
</dbReference>
<keyword evidence="3 6" id="KW-0812">Transmembrane</keyword>